<dbReference type="NCBIfam" id="NF005012">
    <property type="entry name" value="PRK06411.1"/>
    <property type="match status" value="1"/>
</dbReference>
<name>A0A075WT95_9BACT</name>
<comment type="similarity">
    <text evidence="2">Belongs to the complex I 20 kDa subunit family.</text>
</comment>
<proteinExistence type="inferred from homology"/>
<organism evidence="8 9">
    <name type="scientific">Thermodesulfobacterium commune DSM 2178</name>
    <dbReference type="NCBI Taxonomy" id="289377"/>
    <lineage>
        <taxon>Bacteria</taxon>
        <taxon>Pseudomonadati</taxon>
        <taxon>Thermodesulfobacteriota</taxon>
        <taxon>Thermodesulfobacteria</taxon>
        <taxon>Thermodesulfobacteriales</taxon>
        <taxon>Thermodesulfobacteriaceae</taxon>
        <taxon>Thermodesulfobacterium</taxon>
    </lineage>
</organism>
<dbReference type="Proteomes" id="UP000028481">
    <property type="component" value="Chromosome"/>
</dbReference>
<dbReference type="SUPFAM" id="SSF56770">
    <property type="entry name" value="HydA/Nqo6-like"/>
    <property type="match status" value="1"/>
</dbReference>
<evidence type="ECO:0000256" key="6">
    <source>
        <dbReference type="ARBA" id="ARBA00023014"/>
    </source>
</evidence>
<evidence type="ECO:0000256" key="5">
    <source>
        <dbReference type="ARBA" id="ARBA00023004"/>
    </source>
</evidence>
<dbReference type="eggNOG" id="COG3260">
    <property type="taxonomic scope" value="Bacteria"/>
</dbReference>
<dbReference type="EMBL" id="CP008796">
    <property type="protein sequence ID" value="AIH04519.1"/>
    <property type="molecule type" value="Genomic_DNA"/>
</dbReference>
<dbReference type="KEGG" id="tcm:HL41_07370"/>
<keyword evidence="6" id="KW-0411">Iron-sulfur</keyword>
<dbReference type="OrthoDB" id="9786737at2"/>
<dbReference type="STRING" id="289377.HL41_07370"/>
<feature type="domain" description="NADH:ubiquinone oxidoreductase-like 20kDa subunit" evidence="7">
    <location>
        <begin position="28"/>
        <end position="137"/>
    </location>
</feature>
<dbReference type="PANTHER" id="PTHR42989:SF1">
    <property type="entry name" value="FORMATE HYDROGENLYASE SUBUNIT 7-RELATED"/>
    <property type="match status" value="1"/>
</dbReference>
<protein>
    <recommendedName>
        <fullName evidence="7">NADH:ubiquinone oxidoreductase-like 20kDa subunit domain-containing protein</fullName>
    </recommendedName>
</protein>
<dbReference type="InterPro" id="IPR052375">
    <property type="entry name" value="Complex_I_20kDa-like"/>
</dbReference>
<evidence type="ECO:0000256" key="3">
    <source>
        <dbReference type="ARBA" id="ARBA00022485"/>
    </source>
</evidence>
<keyword evidence="3" id="KW-0004">4Fe-4S</keyword>
<evidence type="ECO:0000256" key="4">
    <source>
        <dbReference type="ARBA" id="ARBA00022723"/>
    </source>
</evidence>
<reference evidence="8 9" key="1">
    <citation type="journal article" date="2015" name="Genome Announc.">
        <title>Genome Sequence of a Sulfate-Reducing Thermophilic Bacterium, Thermodesulfobacterium commune DSM 2178T (Phylum Thermodesulfobacteria).</title>
        <authorList>
            <person name="Bhatnagar S."/>
            <person name="Badger J.H."/>
            <person name="Madupu R."/>
            <person name="Khouri H.M."/>
            <person name="O'Connor E.M."/>
            <person name="Robb F.T."/>
            <person name="Ward N.L."/>
            <person name="Eisen J.A."/>
        </authorList>
    </citation>
    <scope>NUCLEOTIDE SEQUENCE [LARGE SCALE GENOMIC DNA]</scope>
    <source>
        <strain evidence="8 9">DSM 2178</strain>
    </source>
</reference>
<comment type="cofactor">
    <cofactor evidence="1">
        <name>[4Fe-4S] cluster</name>
        <dbReference type="ChEBI" id="CHEBI:49883"/>
    </cofactor>
</comment>
<dbReference type="PaxDb" id="289377-HL41_07370"/>
<dbReference type="InterPro" id="IPR006137">
    <property type="entry name" value="NADH_UbQ_OxRdtase-like_20kDa"/>
</dbReference>
<keyword evidence="5" id="KW-0408">Iron</keyword>
<sequence length="152" mass="16697">MFLDAIKQFLKYSQKKSLWVFHVNTGSCNGCDIEILALFSSKYDAERFGIKLVGSPKHADILLVTGPVTTKSRDPLLRAYDMMPKPKAVVSVGVCSLSGGVFAKSYNVLGPVDNFIPVHVYVGGCSAHPNMILEGILRAAQILCEEEELWSF</sequence>
<evidence type="ECO:0000259" key="7">
    <source>
        <dbReference type="Pfam" id="PF01058"/>
    </source>
</evidence>
<dbReference type="Pfam" id="PF01058">
    <property type="entry name" value="Oxidored_q6"/>
    <property type="match status" value="1"/>
</dbReference>
<dbReference type="RefSeq" id="WP_038062229.1">
    <property type="nucleotide sequence ID" value="NZ_CP008796.1"/>
</dbReference>
<evidence type="ECO:0000256" key="2">
    <source>
        <dbReference type="ARBA" id="ARBA00009173"/>
    </source>
</evidence>
<keyword evidence="9" id="KW-1185">Reference proteome</keyword>
<accession>A0A075WT95</accession>
<dbReference type="HOGENOM" id="CLU_055737_7_3_0"/>
<dbReference type="PANTHER" id="PTHR42989">
    <property type="entry name" value="HYDROGENASE-4 COMPONENT I"/>
    <property type="match status" value="1"/>
</dbReference>
<gene>
    <name evidence="8" type="ORF">HL41_07370</name>
</gene>
<keyword evidence="4" id="KW-0479">Metal-binding</keyword>
<dbReference type="GO" id="GO:0046872">
    <property type="term" value="F:metal ion binding"/>
    <property type="evidence" value="ECO:0007669"/>
    <property type="project" value="UniProtKB-KW"/>
</dbReference>
<evidence type="ECO:0000256" key="1">
    <source>
        <dbReference type="ARBA" id="ARBA00001966"/>
    </source>
</evidence>
<evidence type="ECO:0000313" key="8">
    <source>
        <dbReference type="EMBL" id="AIH04519.1"/>
    </source>
</evidence>
<dbReference type="GO" id="GO:0051539">
    <property type="term" value="F:4 iron, 4 sulfur cluster binding"/>
    <property type="evidence" value="ECO:0007669"/>
    <property type="project" value="UniProtKB-KW"/>
</dbReference>
<evidence type="ECO:0000313" key="9">
    <source>
        <dbReference type="Proteomes" id="UP000028481"/>
    </source>
</evidence>
<dbReference type="Gene3D" id="3.40.50.12280">
    <property type="match status" value="1"/>
</dbReference>
<dbReference type="AlphaFoldDB" id="A0A075WT95"/>